<evidence type="ECO:0000313" key="1">
    <source>
        <dbReference type="EMBL" id="SVC85077.1"/>
    </source>
</evidence>
<accession>A0A382QJB1</accession>
<protein>
    <submittedName>
        <fullName evidence="1">Uncharacterized protein</fullName>
    </submittedName>
</protein>
<organism evidence="1">
    <name type="scientific">marine metagenome</name>
    <dbReference type="NCBI Taxonomy" id="408172"/>
    <lineage>
        <taxon>unclassified sequences</taxon>
        <taxon>metagenomes</taxon>
        <taxon>ecological metagenomes</taxon>
    </lineage>
</organism>
<name>A0A382QJB1_9ZZZZ</name>
<gene>
    <name evidence="1" type="ORF">METZ01_LOCUS337931</name>
</gene>
<reference evidence="1" key="1">
    <citation type="submission" date="2018-05" db="EMBL/GenBank/DDBJ databases">
        <authorList>
            <person name="Lanie J.A."/>
            <person name="Ng W.-L."/>
            <person name="Kazmierczak K.M."/>
            <person name="Andrzejewski T.M."/>
            <person name="Davidsen T.M."/>
            <person name="Wayne K.J."/>
            <person name="Tettelin H."/>
            <person name="Glass J.I."/>
            <person name="Rusch D."/>
            <person name="Podicherti R."/>
            <person name="Tsui H.-C.T."/>
            <person name="Winkler M.E."/>
        </authorList>
    </citation>
    <scope>NUCLEOTIDE SEQUENCE</scope>
</reference>
<dbReference type="EMBL" id="UINC01114635">
    <property type="protein sequence ID" value="SVC85077.1"/>
    <property type="molecule type" value="Genomic_DNA"/>
</dbReference>
<proteinExistence type="predicted"/>
<dbReference type="AlphaFoldDB" id="A0A382QJB1"/>
<sequence>MIIMKSRIPYSRLRSIYALTKHLSFTFPSTSSNLILSPVLIA</sequence>